<dbReference type="EMBL" id="MG839027">
    <property type="protein sequence ID" value="AUX83381.1"/>
    <property type="molecule type" value="Genomic_DNA"/>
</dbReference>
<dbReference type="Pfam" id="PF01503">
    <property type="entry name" value="PRA-PH"/>
    <property type="match status" value="1"/>
</dbReference>
<keyword evidence="1" id="KW-0378">Hydrolase</keyword>
<sequence>MNKMQSQVLEFQRAMALPVGHTARVMPEEQKAVRYELIREELEEFLEALEQDDMVEQADALIDILYVAFGGLVVMGIDAEVLFDEVHRSNMSKFGEDGQPIIAGPNDPDGIFEGRVKKGPNYFRPNLKALLAHGVAHQDIAAPSTGN</sequence>
<organism evidence="1 2">
    <name type="scientific">Microbacterium phage Eleri</name>
    <dbReference type="NCBI Taxonomy" id="2079581"/>
    <lineage>
        <taxon>Viruses</taxon>
        <taxon>Duplodnaviria</taxon>
        <taxon>Heunggongvirae</taxon>
        <taxon>Uroviricota</taxon>
        <taxon>Caudoviricetes</taxon>
        <taxon>Elerivirus</taxon>
        <taxon>Elerivirus eleri</taxon>
    </lineage>
</organism>
<dbReference type="GeneID" id="40099862"/>
<keyword evidence="2" id="KW-1185">Reference proteome</keyword>
<accession>A0A2L0HNY3</accession>
<evidence type="ECO:0000313" key="1">
    <source>
        <dbReference type="EMBL" id="AUX83381.1"/>
    </source>
</evidence>
<dbReference type="Gene3D" id="1.10.3420.10">
    <property type="entry name" value="putative ntp pyrophosphohydrolase like domain"/>
    <property type="match status" value="1"/>
</dbReference>
<dbReference type="InterPro" id="IPR023292">
    <property type="entry name" value="NTP_PyroPHydrolase-like_dom_sf"/>
</dbReference>
<dbReference type="Proteomes" id="UP000241926">
    <property type="component" value="Segment"/>
</dbReference>
<name>A0A2L0HNY3_9CAUD</name>
<evidence type="ECO:0000313" key="2">
    <source>
        <dbReference type="Proteomes" id="UP000241926"/>
    </source>
</evidence>
<dbReference type="InterPro" id="IPR021130">
    <property type="entry name" value="PRib-ATP_PPHydrolase-like"/>
</dbReference>
<dbReference type="GO" id="GO:0016787">
    <property type="term" value="F:hydrolase activity"/>
    <property type="evidence" value="ECO:0007669"/>
    <property type="project" value="UniProtKB-KW"/>
</dbReference>
<reference evidence="1 2" key="1">
    <citation type="submission" date="2018-01" db="EMBL/GenBank/DDBJ databases">
        <authorList>
            <person name="Jones A.E."/>
            <person name="Sivanathan V."/>
            <person name="Betsko A.J."/>
            <person name="Aull H.G."/>
            <person name="Zack K.M."/>
            <person name="Kukan E.N."/>
            <person name="Garlena R.A."/>
            <person name="Russell D.A."/>
            <person name="Pope W.H."/>
            <person name="Jacobs-Sera D."/>
            <person name="Hatfull G.F."/>
        </authorList>
    </citation>
    <scope>NUCLEOTIDE SEQUENCE [LARGE SCALE GENOMIC DNA]</scope>
</reference>
<dbReference type="RefSeq" id="YP_009623081.1">
    <property type="nucleotide sequence ID" value="NC_042109.1"/>
</dbReference>
<protein>
    <submittedName>
        <fullName evidence="1">MazG-like nucleotide pyrophosphohydrolase</fullName>
    </submittedName>
</protein>
<proteinExistence type="predicted"/>
<dbReference type="OrthoDB" id="12966at10239"/>
<gene>
    <name evidence="1" type="primary">43</name>
    <name evidence="1" type="ORF">SEA_ELERI_43</name>
</gene>
<dbReference type="KEGG" id="vg:40099862"/>